<proteinExistence type="predicted"/>
<evidence type="ECO:0000313" key="2">
    <source>
        <dbReference type="Proteomes" id="UP000276254"/>
    </source>
</evidence>
<dbReference type="EMBL" id="CP032829">
    <property type="protein sequence ID" value="AYJ87762.1"/>
    <property type="molecule type" value="Genomic_DNA"/>
</dbReference>
<reference evidence="1 2" key="1">
    <citation type="submission" date="2018-09" db="EMBL/GenBank/DDBJ databases">
        <title>Sphingomonas peninsula sp. nov., isolated from fildes peninsula, Antarctic soil.</title>
        <authorList>
            <person name="Yingchao G."/>
        </authorList>
    </citation>
    <scope>NUCLEOTIDE SEQUENCE [LARGE SCALE GENOMIC DNA]</scope>
    <source>
        <strain evidence="1 2">YZ-8</strain>
    </source>
</reference>
<sequence>MPNPKWSRARFHFLARGYLPAFFESDLISNHHVFTSWPHIVDRLLSDSGFQSDQYTTLDLNEGRENWSLAAWPVNLMCRLIEKLDPAASGFSYGFIAKKVGKPGYGITGSNGVALEERCFF</sequence>
<evidence type="ECO:0000313" key="1">
    <source>
        <dbReference type="EMBL" id="AYJ87762.1"/>
    </source>
</evidence>
<accession>A0A494TK25</accession>
<keyword evidence="2" id="KW-1185">Reference proteome</keyword>
<dbReference type="Proteomes" id="UP000276254">
    <property type="component" value="Chromosome"/>
</dbReference>
<organism evidence="1 2">
    <name type="scientific">Sphingomonas paeninsulae</name>
    <dbReference type="NCBI Taxonomy" id="2319844"/>
    <lineage>
        <taxon>Bacteria</taxon>
        <taxon>Pseudomonadati</taxon>
        <taxon>Pseudomonadota</taxon>
        <taxon>Alphaproteobacteria</taxon>
        <taxon>Sphingomonadales</taxon>
        <taxon>Sphingomonadaceae</taxon>
        <taxon>Sphingomonas</taxon>
    </lineage>
</organism>
<protein>
    <submittedName>
        <fullName evidence="1">Uncharacterized protein</fullName>
    </submittedName>
</protein>
<name>A0A494TK25_SPHPE</name>
<gene>
    <name evidence="1" type="ORF">D3Y57_19830</name>
</gene>
<dbReference type="KEGG" id="spha:D3Y57_19830"/>
<dbReference type="OrthoDB" id="9816564at2"/>
<dbReference type="AlphaFoldDB" id="A0A494TK25"/>